<evidence type="ECO:0000313" key="7">
    <source>
        <dbReference type="EMBL" id="THV07073.1"/>
    </source>
</evidence>
<keyword evidence="2 4" id="KW-0862">Zinc</keyword>
<reference evidence="7 8" key="1">
    <citation type="journal article" date="2019" name="Nat. Ecol. Evol.">
        <title>Megaphylogeny resolves global patterns of mushroom evolution.</title>
        <authorList>
            <person name="Varga T."/>
            <person name="Krizsan K."/>
            <person name="Foldi C."/>
            <person name="Dima B."/>
            <person name="Sanchez-Garcia M."/>
            <person name="Sanchez-Ramirez S."/>
            <person name="Szollosi G.J."/>
            <person name="Szarkandi J.G."/>
            <person name="Papp V."/>
            <person name="Albert L."/>
            <person name="Andreopoulos W."/>
            <person name="Angelini C."/>
            <person name="Antonin V."/>
            <person name="Barry K.W."/>
            <person name="Bougher N.L."/>
            <person name="Buchanan P."/>
            <person name="Buyck B."/>
            <person name="Bense V."/>
            <person name="Catcheside P."/>
            <person name="Chovatia M."/>
            <person name="Cooper J."/>
            <person name="Damon W."/>
            <person name="Desjardin D."/>
            <person name="Finy P."/>
            <person name="Geml J."/>
            <person name="Haridas S."/>
            <person name="Hughes K."/>
            <person name="Justo A."/>
            <person name="Karasinski D."/>
            <person name="Kautmanova I."/>
            <person name="Kiss B."/>
            <person name="Kocsube S."/>
            <person name="Kotiranta H."/>
            <person name="LaButti K.M."/>
            <person name="Lechner B.E."/>
            <person name="Liimatainen K."/>
            <person name="Lipzen A."/>
            <person name="Lukacs Z."/>
            <person name="Mihaltcheva S."/>
            <person name="Morgado L.N."/>
            <person name="Niskanen T."/>
            <person name="Noordeloos M.E."/>
            <person name="Ohm R.A."/>
            <person name="Ortiz-Santana B."/>
            <person name="Ovrebo C."/>
            <person name="Racz N."/>
            <person name="Riley R."/>
            <person name="Savchenko A."/>
            <person name="Shiryaev A."/>
            <person name="Soop K."/>
            <person name="Spirin V."/>
            <person name="Szebenyi C."/>
            <person name="Tomsovsky M."/>
            <person name="Tulloss R.E."/>
            <person name="Uehling J."/>
            <person name="Grigoriev I.V."/>
            <person name="Vagvolgyi C."/>
            <person name="Papp T."/>
            <person name="Martin F.M."/>
            <person name="Miettinen O."/>
            <person name="Hibbett D.S."/>
            <person name="Nagy L.G."/>
        </authorList>
    </citation>
    <scope>NUCLEOTIDE SEQUENCE [LARGE SCALE GENOMIC DNA]</scope>
    <source>
        <strain evidence="7 8">CBS 962.96</strain>
    </source>
</reference>
<evidence type="ECO:0000256" key="1">
    <source>
        <dbReference type="ARBA" id="ARBA00022723"/>
    </source>
</evidence>
<gene>
    <name evidence="7" type="ORF">K435DRAFT_742663</name>
</gene>
<dbReference type="PROSITE" id="PS00059">
    <property type="entry name" value="ADH_ZINC"/>
    <property type="match status" value="1"/>
</dbReference>
<evidence type="ECO:0000259" key="5">
    <source>
        <dbReference type="Pfam" id="PF00107"/>
    </source>
</evidence>
<feature type="domain" description="Alcohol dehydrogenase-like N-terminal" evidence="6">
    <location>
        <begin position="25"/>
        <end position="133"/>
    </location>
</feature>
<dbReference type="SUPFAM" id="SSF50129">
    <property type="entry name" value="GroES-like"/>
    <property type="match status" value="1"/>
</dbReference>
<dbReference type="Pfam" id="PF00107">
    <property type="entry name" value="ADH_zinc_N"/>
    <property type="match status" value="1"/>
</dbReference>
<evidence type="ECO:0000259" key="6">
    <source>
        <dbReference type="Pfam" id="PF08240"/>
    </source>
</evidence>
<dbReference type="Proteomes" id="UP000297245">
    <property type="component" value="Unassembled WGS sequence"/>
</dbReference>
<dbReference type="InterPro" id="IPR036291">
    <property type="entry name" value="NAD(P)-bd_dom_sf"/>
</dbReference>
<dbReference type="OrthoDB" id="5363962at2759"/>
<dbReference type="PANTHER" id="PTHR43401:SF2">
    <property type="entry name" value="L-THREONINE 3-DEHYDROGENASE"/>
    <property type="match status" value="1"/>
</dbReference>
<dbReference type="InterPro" id="IPR002328">
    <property type="entry name" value="ADH_Zn_CS"/>
</dbReference>
<dbReference type="Gene3D" id="3.90.180.10">
    <property type="entry name" value="Medium-chain alcohol dehydrogenases, catalytic domain"/>
    <property type="match status" value="1"/>
</dbReference>
<dbReference type="InterPro" id="IPR011032">
    <property type="entry name" value="GroES-like_sf"/>
</dbReference>
<evidence type="ECO:0000313" key="8">
    <source>
        <dbReference type="Proteomes" id="UP000297245"/>
    </source>
</evidence>
<protein>
    <submittedName>
        <fullName evidence="7">NADP+-dependent D-mannitol dehydrogenase</fullName>
    </submittedName>
</protein>
<evidence type="ECO:0000256" key="3">
    <source>
        <dbReference type="ARBA" id="ARBA00023002"/>
    </source>
</evidence>
<dbReference type="Pfam" id="PF08240">
    <property type="entry name" value="ADH_N"/>
    <property type="match status" value="1"/>
</dbReference>
<organism evidence="7 8">
    <name type="scientific">Dendrothele bispora (strain CBS 962.96)</name>
    <dbReference type="NCBI Taxonomy" id="1314807"/>
    <lineage>
        <taxon>Eukaryota</taxon>
        <taxon>Fungi</taxon>
        <taxon>Dikarya</taxon>
        <taxon>Basidiomycota</taxon>
        <taxon>Agaricomycotina</taxon>
        <taxon>Agaricomycetes</taxon>
        <taxon>Agaricomycetidae</taxon>
        <taxon>Agaricales</taxon>
        <taxon>Agaricales incertae sedis</taxon>
        <taxon>Dendrothele</taxon>
    </lineage>
</organism>
<accession>A0A4S8MUW5</accession>
<dbReference type="Gene3D" id="3.40.50.720">
    <property type="entry name" value="NAD(P)-binding Rossmann-like Domain"/>
    <property type="match status" value="1"/>
</dbReference>
<dbReference type="CDD" id="cd08234">
    <property type="entry name" value="threonine_DH_like"/>
    <property type="match status" value="1"/>
</dbReference>
<evidence type="ECO:0000256" key="4">
    <source>
        <dbReference type="RuleBase" id="RU361277"/>
    </source>
</evidence>
<keyword evidence="8" id="KW-1185">Reference proteome</keyword>
<keyword evidence="3" id="KW-0560">Oxidoreductase</keyword>
<comment type="similarity">
    <text evidence="4">Belongs to the zinc-containing alcohol dehydrogenase family.</text>
</comment>
<dbReference type="GO" id="GO:0008270">
    <property type="term" value="F:zinc ion binding"/>
    <property type="evidence" value="ECO:0007669"/>
    <property type="project" value="InterPro"/>
</dbReference>
<sequence>MQAVCCTAPRTFEVKTVPVPDVHGDQVLVKVSYCGICGSDRYIVDGLFGQYSKWPLIPGHETVGKVAKVGADVTEFSEGDRVVIDPLSRCNQCFFCRRGMPVQCTAMTALGVTTSGGFSEYVTAPSKNLFKIHNITDEEATLIEPTSCAIHAVDKLNLKVGSEVLVLGSGPSGIMLSQICKVNGASRVVLASNKGMKMDMAKQVGAADEYLELDRNGPEEQWKAFKGANPYGFDAVVEATGSANVANDAINYVRRGGTLLLYSFYTEGLVHWPPSKIFGDEIQIIGAFGQYCAFPRAVAYIDGGKVNVKGLVTHTYNHHQFQDAVDKLVSRDVMKIAVKP</sequence>
<comment type="cofactor">
    <cofactor evidence="4">
        <name>Zn(2+)</name>
        <dbReference type="ChEBI" id="CHEBI:29105"/>
    </cofactor>
</comment>
<name>A0A4S8MUW5_DENBC</name>
<dbReference type="InterPro" id="IPR013154">
    <property type="entry name" value="ADH-like_N"/>
</dbReference>
<dbReference type="EMBL" id="ML179039">
    <property type="protein sequence ID" value="THV07073.1"/>
    <property type="molecule type" value="Genomic_DNA"/>
</dbReference>
<feature type="domain" description="Alcohol dehydrogenase-like C-terminal" evidence="5">
    <location>
        <begin position="173"/>
        <end position="294"/>
    </location>
</feature>
<dbReference type="InterPro" id="IPR013149">
    <property type="entry name" value="ADH-like_C"/>
</dbReference>
<dbReference type="GO" id="GO:0016491">
    <property type="term" value="F:oxidoreductase activity"/>
    <property type="evidence" value="ECO:0007669"/>
    <property type="project" value="UniProtKB-KW"/>
</dbReference>
<evidence type="ECO:0000256" key="2">
    <source>
        <dbReference type="ARBA" id="ARBA00022833"/>
    </source>
</evidence>
<dbReference type="PANTHER" id="PTHR43401">
    <property type="entry name" value="L-THREONINE 3-DEHYDROGENASE"/>
    <property type="match status" value="1"/>
</dbReference>
<dbReference type="InterPro" id="IPR050129">
    <property type="entry name" value="Zn_alcohol_dh"/>
</dbReference>
<dbReference type="AlphaFoldDB" id="A0A4S8MUW5"/>
<dbReference type="SUPFAM" id="SSF51735">
    <property type="entry name" value="NAD(P)-binding Rossmann-fold domains"/>
    <property type="match status" value="1"/>
</dbReference>
<proteinExistence type="inferred from homology"/>
<keyword evidence="1 4" id="KW-0479">Metal-binding</keyword>